<reference evidence="2" key="2">
    <citation type="journal article" date="2023" name="IMA Fungus">
        <title>Comparative genomic study of the Penicillium genus elucidates a diverse pangenome and 15 lateral gene transfer events.</title>
        <authorList>
            <person name="Petersen C."/>
            <person name="Sorensen T."/>
            <person name="Nielsen M.R."/>
            <person name="Sondergaard T.E."/>
            <person name="Sorensen J.L."/>
            <person name="Fitzpatrick D.A."/>
            <person name="Frisvad J.C."/>
            <person name="Nielsen K.L."/>
        </authorList>
    </citation>
    <scope>NUCLEOTIDE SEQUENCE</scope>
    <source>
        <strain evidence="2">IBT 26290</strain>
    </source>
</reference>
<dbReference type="InterPro" id="IPR053137">
    <property type="entry name" value="NLR-like"/>
</dbReference>
<dbReference type="Pfam" id="PF25000">
    <property type="entry name" value="DUF7779"/>
    <property type="match status" value="1"/>
</dbReference>
<evidence type="ECO:0000313" key="2">
    <source>
        <dbReference type="EMBL" id="KAJ5157885.1"/>
    </source>
</evidence>
<accession>A0A9W9LJI7</accession>
<dbReference type="Gene3D" id="3.40.50.300">
    <property type="entry name" value="P-loop containing nucleotide triphosphate hydrolases"/>
    <property type="match status" value="1"/>
</dbReference>
<feature type="domain" description="DUF7779" evidence="1">
    <location>
        <begin position="322"/>
        <end position="412"/>
    </location>
</feature>
<dbReference type="GeneID" id="81430285"/>
<dbReference type="OrthoDB" id="1658288at2759"/>
<dbReference type="SUPFAM" id="SSF52540">
    <property type="entry name" value="P-loop containing nucleoside triphosphate hydrolases"/>
    <property type="match status" value="1"/>
</dbReference>
<comment type="caution">
    <text evidence="2">The sequence shown here is derived from an EMBL/GenBank/DDBJ whole genome shotgun (WGS) entry which is preliminary data.</text>
</comment>
<keyword evidence="3" id="KW-1185">Reference proteome</keyword>
<name>A0A9W9LJI7_9EURO</name>
<dbReference type="SUPFAM" id="SSF48452">
    <property type="entry name" value="TPR-like"/>
    <property type="match status" value="2"/>
</dbReference>
<dbReference type="AlphaFoldDB" id="A0A9W9LJI7"/>
<dbReference type="Proteomes" id="UP001149163">
    <property type="component" value="Unassembled WGS sequence"/>
</dbReference>
<evidence type="ECO:0000313" key="3">
    <source>
        <dbReference type="Proteomes" id="UP001149163"/>
    </source>
</evidence>
<proteinExistence type="predicted"/>
<dbReference type="InterPro" id="IPR011990">
    <property type="entry name" value="TPR-like_helical_dom_sf"/>
</dbReference>
<dbReference type="EMBL" id="JAPQKN010000006">
    <property type="protein sequence ID" value="KAJ5157885.1"/>
    <property type="molecule type" value="Genomic_DNA"/>
</dbReference>
<dbReference type="InterPro" id="IPR027417">
    <property type="entry name" value="P-loop_NTPase"/>
</dbReference>
<dbReference type="Pfam" id="PF13424">
    <property type="entry name" value="TPR_12"/>
    <property type="match status" value="3"/>
</dbReference>
<protein>
    <recommendedName>
        <fullName evidence="1">DUF7779 domain-containing protein</fullName>
    </recommendedName>
</protein>
<gene>
    <name evidence="2" type="ORF">N7482_008985</name>
</gene>
<dbReference type="PANTHER" id="PTHR46082">
    <property type="entry name" value="ATP/GTP-BINDING PROTEIN-RELATED"/>
    <property type="match status" value="1"/>
</dbReference>
<sequence length="805" mass="90919">MIMASTISFGTSNSGFQVGSNFGSINIQTWEELEIPPKPLSTVPFASDTDFIDRGMLLEEIHRKSSIPGSRTALVGLGGVGKSKVAIEYSYRIRENSPETWVFWIHASNATRFEQSFQTIAETVKIPGRRDRKANIFRLVSHWLQDNRCGNWVLIMDNVDDDFLCKPPLASREGAPDGLNCAPGQPLLSFLPQVPHGSIILTTRSKQVALSIVDSSNLIQVEPMGRSNALALLQKKLGTQTNQQEALLLIEALDFMPLAIVQATTYIRSRAPRCSVAQYLIQLQKSDNRKIRLLGYDADPLYRDWEASNSILTTWQISFNHIRKIRPSAADLLSLMSFFDRQGIAENLLQDSPQKFDRFKHINDENEGSGTESEANNDFEDDIKTLTDYSFISISQHGTLFEMHRLVQLATHRWLKIHGKKEHWKQRFTKVLSAEFPTGEYEHWVLCQSLFPHVKLAMSQRPDSEASLREWAALLHNGAMYAWRKGNMVDMKEMATRAMETREHVLGPEHEDTIASISVVGLVYLDRGQLQEAETLHFQVLETCKKVLGAEHPRTLTSMANLGSTYETQGRFQEAEALHSQVLETRKKLLGTEHLDTLTSMSRLVSTYQGQGRWQDAEIMSTQLLKISRKVVGEEHPDTLSNMAKIAMIYQDQGRFQEAETLQLEVVEAQKKVLGLEHPRTLTSIGSLASTYGKQGRLKETEKLQLQVLESRKRLLGAEHLDTLTTTANIATTYWRQDRFQEAKALQTQVLMTCKRTLGLEHPATLANMANLASTCWKQGLLKEAEKLQSQVLEISKSVSWPRAS</sequence>
<reference evidence="2" key="1">
    <citation type="submission" date="2022-11" db="EMBL/GenBank/DDBJ databases">
        <authorList>
            <person name="Petersen C."/>
        </authorList>
    </citation>
    <scope>NUCLEOTIDE SEQUENCE</scope>
    <source>
        <strain evidence="2">IBT 26290</strain>
    </source>
</reference>
<dbReference type="Gene3D" id="1.25.40.10">
    <property type="entry name" value="Tetratricopeptide repeat domain"/>
    <property type="match status" value="2"/>
</dbReference>
<dbReference type="RefSeq" id="XP_056540874.1">
    <property type="nucleotide sequence ID" value="XM_056691109.1"/>
</dbReference>
<dbReference type="PANTHER" id="PTHR46082:SF6">
    <property type="entry name" value="AAA+ ATPASE DOMAIN-CONTAINING PROTEIN-RELATED"/>
    <property type="match status" value="1"/>
</dbReference>
<organism evidence="2 3">
    <name type="scientific">Penicillium canariense</name>
    <dbReference type="NCBI Taxonomy" id="189055"/>
    <lineage>
        <taxon>Eukaryota</taxon>
        <taxon>Fungi</taxon>
        <taxon>Dikarya</taxon>
        <taxon>Ascomycota</taxon>
        <taxon>Pezizomycotina</taxon>
        <taxon>Eurotiomycetes</taxon>
        <taxon>Eurotiomycetidae</taxon>
        <taxon>Eurotiales</taxon>
        <taxon>Aspergillaceae</taxon>
        <taxon>Penicillium</taxon>
    </lineage>
</organism>
<evidence type="ECO:0000259" key="1">
    <source>
        <dbReference type="Pfam" id="PF25000"/>
    </source>
</evidence>
<dbReference type="NCBIfam" id="NF040586">
    <property type="entry name" value="FxSxx_TPR"/>
    <property type="match status" value="1"/>
</dbReference>
<dbReference type="InterPro" id="IPR056681">
    <property type="entry name" value="DUF7779"/>
</dbReference>